<dbReference type="GO" id="GO:0008483">
    <property type="term" value="F:transaminase activity"/>
    <property type="evidence" value="ECO:0007669"/>
    <property type="project" value="UniProtKB-KW"/>
</dbReference>
<dbReference type="InterPro" id="IPR049704">
    <property type="entry name" value="Aminotrans_3_PPA_site"/>
</dbReference>
<dbReference type="EMBL" id="LT993738">
    <property type="protein sequence ID" value="SPN73301.1"/>
    <property type="molecule type" value="Genomic_DNA"/>
</dbReference>
<dbReference type="GO" id="GO:0005737">
    <property type="term" value="C:cytoplasm"/>
    <property type="evidence" value="ECO:0007669"/>
    <property type="project" value="UniProtKB-UniRule"/>
</dbReference>
<keyword evidence="11" id="KW-0808">Transferase</keyword>
<evidence type="ECO:0000313" key="11">
    <source>
        <dbReference type="EMBL" id="SPN73301.1"/>
    </source>
</evidence>
<dbReference type="SUPFAM" id="SSF53383">
    <property type="entry name" value="PLP-dependent transferases"/>
    <property type="match status" value="1"/>
</dbReference>
<dbReference type="PROSITE" id="PS00600">
    <property type="entry name" value="AA_TRANSFER_CLASS_3"/>
    <property type="match status" value="1"/>
</dbReference>
<organism evidence="11 12">
    <name type="scientific">Chlamydia serpentis</name>
    <dbReference type="NCBI Taxonomy" id="1967782"/>
    <lineage>
        <taxon>Bacteria</taxon>
        <taxon>Pseudomonadati</taxon>
        <taxon>Chlamydiota</taxon>
        <taxon>Chlamydiia</taxon>
        <taxon>Chlamydiales</taxon>
        <taxon>Chlamydiaceae</taxon>
        <taxon>Chlamydia/Chlamydophila group</taxon>
        <taxon>Chlamydia</taxon>
    </lineage>
</organism>
<dbReference type="NCBIfam" id="NF000818">
    <property type="entry name" value="PRK00062.1"/>
    <property type="match status" value="1"/>
</dbReference>
<evidence type="ECO:0000256" key="7">
    <source>
        <dbReference type="ARBA" id="ARBA00023235"/>
    </source>
</evidence>
<dbReference type="OrthoDB" id="9807885at2"/>
<keyword evidence="12" id="KW-1185">Reference proteome</keyword>
<proteinExistence type="inferred from homology"/>
<reference evidence="12" key="1">
    <citation type="submission" date="2017-11" db="EMBL/GenBank/DDBJ databases">
        <authorList>
            <person name="Seth-Smith MB H."/>
        </authorList>
    </citation>
    <scope>NUCLEOTIDE SEQUENCE [LARGE SCALE GENOMIC DNA]</scope>
</reference>
<comment type="similarity">
    <text evidence="3">Belongs to the class-III pyridoxal-phosphate-dependent aminotransferase family. HemL subfamily.</text>
</comment>
<keyword evidence="7" id="KW-0413">Isomerase</keyword>
<dbReference type="GO" id="GO:0042286">
    <property type="term" value="F:glutamate-1-semialdehyde 2,1-aminomutase activity"/>
    <property type="evidence" value="ECO:0007669"/>
    <property type="project" value="UniProtKB-UniRule"/>
</dbReference>
<dbReference type="EC" id="5.4.3.8" evidence="4 9"/>
<keyword evidence="6 10" id="KW-0663">Pyridoxal phosphate</keyword>
<name>A0A2R8FAB0_9CHLA</name>
<protein>
    <recommendedName>
        <fullName evidence="5 9">Glutamate-1-semialdehyde 2,1-aminomutase</fullName>
        <ecNumber evidence="4 9">5.4.3.8</ecNumber>
    </recommendedName>
</protein>
<dbReference type="Pfam" id="PF00202">
    <property type="entry name" value="Aminotran_3"/>
    <property type="match status" value="1"/>
</dbReference>
<dbReference type="NCBIfam" id="NF001864">
    <property type="entry name" value="PRK00615.1"/>
    <property type="match status" value="1"/>
</dbReference>
<keyword evidence="8" id="KW-0627">Porphyrin biosynthesis</keyword>
<evidence type="ECO:0000256" key="9">
    <source>
        <dbReference type="NCBIfam" id="TIGR00713"/>
    </source>
</evidence>
<evidence type="ECO:0000256" key="8">
    <source>
        <dbReference type="ARBA" id="ARBA00023244"/>
    </source>
</evidence>
<comment type="cofactor">
    <cofactor evidence="1">
        <name>pyridoxal 5'-phosphate</name>
        <dbReference type="ChEBI" id="CHEBI:597326"/>
    </cofactor>
</comment>
<dbReference type="PANTHER" id="PTHR43713">
    <property type="entry name" value="GLUTAMATE-1-SEMIALDEHYDE 2,1-AMINOMUTASE"/>
    <property type="match status" value="1"/>
</dbReference>
<dbReference type="InterPro" id="IPR005814">
    <property type="entry name" value="Aminotrans_3"/>
</dbReference>
<dbReference type="GO" id="GO:0030170">
    <property type="term" value="F:pyridoxal phosphate binding"/>
    <property type="evidence" value="ECO:0007669"/>
    <property type="project" value="InterPro"/>
</dbReference>
<dbReference type="InterPro" id="IPR015424">
    <property type="entry name" value="PyrdxlP-dep_Trfase"/>
</dbReference>
<dbReference type="KEGG" id="csee:C10C_0116"/>
<dbReference type="Proteomes" id="UP000244926">
    <property type="component" value="Chromosome I"/>
</dbReference>
<evidence type="ECO:0000256" key="10">
    <source>
        <dbReference type="RuleBase" id="RU003560"/>
    </source>
</evidence>
<keyword evidence="11" id="KW-0032">Aminotransferase</keyword>
<gene>
    <name evidence="11" type="primary">hemL</name>
    <name evidence="11" type="ORF">C10C_0116</name>
</gene>
<evidence type="ECO:0000256" key="3">
    <source>
        <dbReference type="ARBA" id="ARBA00008981"/>
    </source>
</evidence>
<sequence length="440" mass="48282">MFNCSILQETPLTFKEACQVFPGGVNSPVRACRSVGVTPPIVSSAQGDVFLDNQGQEFIDFCIGWGALIHGHGHPKIVKAIQQGVLKGTSYGLTSEEEILFGKMLLSSLKLKEHKVRFISSGTEATMTAVRIARGITNRPIVIKFIGAYHGHADTLLESISINEQTIEKLPLLIEKSSASPLLLSLPYNNSDILTLVMESLGSQVAAIIFEPICANMGVVLPQPEFLHHIIELCKRFKSLSIMDEVVTGFRLGFDGAKTVFNVYPDIIVYGKILGGGMPVAALIAHHLILDQLMPEGSIFQAGTMSGNFLAMVAGRTAIELCQSEGFYSHLNALAKLFYSSIEEAIQSRGFPVSLVYQGPMFSLFFNESHPRNFDEAKTSNYQLFQKFYQEVFNNGIFLSPSPLEASFISSAHSEENLIYGQNIIIDSLIKIFDSSTKNI</sequence>
<dbReference type="PANTHER" id="PTHR43713:SF3">
    <property type="entry name" value="GLUTAMATE-1-SEMIALDEHYDE 2,1-AMINOMUTASE 1, CHLOROPLASTIC-RELATED"/>
    <property type="match status" value="1"/>
</dbReference>
<evidence type="ECO:0000256" key="1">
    <source>
        <dbReference type="ARBA" id="ARBA00001933"/>
    </source>
</evidence>
<dbReference type="NCBIfam" id="TIGR00713">
    <property type="entry name" value="hemL"/>
    <property type="match status" value="1"/>
</dbReference>
<dbReference type="GO" id="GO:0006782">
    <property type="term" value="P:protoporphyrinogen IX biosynthetic process"/>
    <property type="evidence" value="ECO:0007669"/>
    <property type="project" value="UniProtKB-UniPathway"/>
</dbReference>
<dbReference type="UniPathway" id="UPA00251">
    <property type="reaction ID" value="UER00317"/>
</dbReference>
<dbReference type="CDD" id="cd00610">
    <property type="entry name" value="OAT_like"/>
    <property type="match status" value="1"/>
</dbReference>
<evidence type="ECO:0000256" key="4">
    <source>
        <dbReference type="ARBA" id="ARBA00012143"/>
    </source>
</evidence>
<evidence type="ECO:0000256" key="6">
    <source>
        <dbReference type="ARBA" id="ARBA00022898"/>
    </source>
</evidence>
<dbReference type="Gene3D" id="3.40.640.10">
    <property type="entry name" value="Type I PLP-dependent aspartate aminotransferase-like (Major domain)"/>
    <property type="match status" value="1"/>
</dbReference>
<evidence type="ECO:0000313" key="12">
    <source>
        <dbReference type="Proteomes" id="UP000244926"/>
    </source>
</evidence>
<dbReference type="AlphaFoldDB" id="A0A2R8FAB0"/>
<dbReference type="Gene3D" id="3.90.1150.10">
    <property type="entry name" value="Aspartate Aminotransferase, domain 1"/>
    <property type="match status" value="1"/>
</dbReference>
<dbReference type="InterPro" id="IPR015421">
    <property type="entry name" value="PyrdxlP-dep_Trfase_major"/>
</dbReference>
<evidence type="ECO:0000256" key="2">
    <source>
        <dbReference type="ARBA" id="ARBA00004819"/>
    </source>
</evidence>
<dbReference type="RefSeq" id="WP_108896285.1">
    <property type="nucleotide sequence ID" value="NZ_LT993738.1"/>
</dbReference>
<evidence type="ECO:0000256" key="5">
    <source>
        <dbReference type="ARBA" id="ARBA00015416"/>
    </source>
</evidence>
<dbReference type="InterPro" id="IPR015422">
    <property type="entry name" value="PyrdxlP-dep_Trfase_small"/>
</dbReference>
<accession>A0A2R8FAB0</accession>
<comment type="pathway">
    <text evidence="2">Porphyrin-containing compound metabolism; protoporphyrin-IX biosynthesis; 5-aminolevulinate from L-glutamyl-tRNA(Glu): step 2/2.</text>
</comment>
<dbReference type="InterPro" id="IPR004639">
    <property type="entry name" value="4pyrrol_synth_GluAld_NH2Trfase"/>
</dbReference>